<dbReference type="Gene3D" id="1.10.287.460">
    <property type="entry name" value="Peptidyl-prolyl cis-trans isomerase, FKBP-type, N-terminal domain"/>
    <property type="match status" value="1"/>
</dbReference>
<keyword evidence="3 8" id="KW-0732">Signal</keyword>
<evidence type="ECO:0000256" key="6">
    <source>
        <dbReference type="PROSITE-ProRule" id="PRU00277"/>
    </source>
</evidence>
<evidence type="ECO:0000256" key="7">
    <source>
        <dbReference type="RuleBase" id="RU003915"/>
    </source>
</evidence>
<comment type="catalytic activity">
    <reaction evidence="1 6 7">
        <text>[protein]-peptidylproline (omega=180) = [protein]-peptidylproline (omega=0)</text>
        <dbReference type="Rhea" id="RHEA:16237"/>
        <dbReference type="Rhea" id="RHEA-COMP:10747"/>
        <dbReference type="Rhea" id="RHEA-COMP:10748"/>
        <dbReference type="ChEBI" id="CHEBI:83833"/>
        <dbReference type="ChEBI" id="CHEBI:83834"/>
        <dbReference type="EC" id="5.2.1.8"/>
    </reaction>
</comment>
<dbReference type="Gene3D" id="3.10.50.40">
    <property type="match status" value="1"/>
</dbReference>
<comment type="similarity">
    <text evidence="2 7">Belongs to the FKBP-type PPIase family.</text>
</comment>
<feature type="signal peptide" evidence="8">
    <location>
        <begin position="1"/>
        <end position="19"/>
    </location>
</feature>
<proteinExistence type="inferred from homology"/>
<dbReference type="InterPro" id="IPR036944">
    <property type="entry name" value="PPIase_FKBP_N_sf"/>
</dbReference>
<dbReference type="EMBL" id="FQZT01000001">
    <property type="protein sequence ID" value="SHI49954.1"/>
    <property type="molecule type" value="Genomic_DNA"/>
</dbReference>
<evidence type="ECO:0000256" key="3">
    <source>
        <dbReference type="ARBA" id="ARBA00022729"/>
    </source>
</evidence>
<feature type="chain" id="PRO_5012635593" description="Peptidyl-prolyl cis-trans isomerase" evidence="8">
    <location>
        <begin position="20"/>
        <end position="227"/>
    </location>
</feature>
<evidence type="ECO:0000313" key="10">
    <source>
        <dbReference type="EMBL" id="SHI49954.1"/>
    </source>
</evidence>
<reference evidence="10 11" key="1">
    <citation type="submission" date="2016-11" db="EMBL/GenBank/DDBJ databases">
        <authorList>
            <person name="Jaros S."/>
            <person name="Januszkiewicz K."/>
            <person name="Wedrychowicz H."/>
        </authorList>
    </citation>
    <scope>NUCLEOTIDE SEQUENCE [LARGE SCALE GENOMIC DNA]</scope>
    <source>
        <strain evidence="10 11">DSM 5091</strain>
    </source>
</reference>
<dbReference type="PROSITE" id="PS50059">
    <property type="entry name" value="FKBP_PPIASE"/>
    <property type="match status" value="1"/>
</dbReference>
<name>A0A1M6BMM8_MALRU</name>
<evidence type="ECO:0000256" key="1">
    <source>
        <dbReference type="ARBA" id="ARBA00000971"/>
    </source>
</evidence>
<sequence>MRKIFIILLLLLAATTAFAQDALKTEQAKLGYAIGMNIGLNMKQQEIDAEPDQIAAGMMAALKGEDTLLTEQEMAQILTAYQQEMQMKQMAAAAAAAEENAKAAEAFLADNGKKDGVKTLPSGLQYKVISEGKGASPKPESMVEVHYKGTLVDGTEFDSSYKRGEPASFPVGGVIPGWTEALQLMKEGAKWELAIPPALAYGDRGAPPVIPPNSALVFEVELLKIKE</sequence>
<dbReference type="InterPro" id="IPR000774">
    <property type="entry name" value="PPIase_FKBP_N"/>
</dbReference>
<protein>
    <recommendedName>
        <fullName evidence="7">Peptidyl-prolyl cis-trans isomerase</fullName>
        <ecNumber evidence="7">5.2.1.8</ecNumber>
    </recommendedName>
</protein>
<dbReference type="InterPro" id="IPR008104">
    <property type="entry name" value="INFPOTNTIATR"/>
</dbReference>
<dbReference type="OrthoDB" id="9812109at2"/>
<gene>
    <name evidence="10" type="ORF">SAMN02745165_00237</name>
</gene>
<dbReference type="Proteomes" id="UP000184171">
    <property type="component" value="Unassembled WGS sequence"/>
</dbReference>
<dbReference type="EC" id="5.2.1.8" evidence="7"/>
<dbReference type="Pfam" id="PF01346">
    <property type="entry name" value="FKBP_N"/>
    <property type="match status" value="1"/>
</dbReference>
<evidence type="ECO:0000259" key="9">
    <source>
        <dbReference type="PROSITE" id="PS50059"/>
    </source>
</evidence>
<dbReference type="FunFam" id="3.10.50.40:FF:000045">
    <property type="entry name" value="Peptidyl-prolyl cis-trans isomerase"/>
    <property type="match status" value="1"/>
</dbReference>
<dbReference type="Pfam" id="PF00254">
    <property type="entry name" value="FKBP_C"/>
    <property type="match status" value="1"/>
</dbReference>
<dbReference type="SUPFAM" id="SSF54534">
    <property type="entry name" value="FKBP-like"/>
    <property type="match status" value="1"/>
</dbReference>
<evidence type="ECO:0000313" key="11">
    <source>
        <dbReference type="Proteomes" id="UP000184171"/>
    </source>
</evidence>
<evidence type="ECO:0000256" key="4">
    <source>
        <dbReference type="ARBA" id="ARBA00023110"/>
    </source>
</evidence>
<evidence type="ECO:0000256" key="2">
    <source>
        <dbReference type="ARBA" id="ARBA00006577"/>
    </source>
</evidence>
<keyword evidence="11" id="KW-1185">Reference proteome</keyword>
<dbReference type="PRINTS" id="PR01730">
    <property type="entry name" value="INFPOTNTIATR"/>
</dbReference>
<feature type="domain" description="PPIase FKBP-type" evidence="9">
    <location>
        <begin position="140"/>
        <end position="226"/>
    </location>
</feature>
<dbReference type="AlphaFoldDB" id="A0A1M6BMM8"/>
<dbReference type="RefSeq" id="WP_072904917.1">
    <property type="nucleotide sequence ID" value="NZ_FQZT01000001.1"/>
</dbReference>
<evidence type="ECO:0000256" key="8">
    <source>
        <dbReference type="SAM" id="SignalP"/>
    </source>
</evidence>
<dbReference type="PANTHER" id="PTHR43811:SF19">
    <property type="entry name" value="39 KDA FK506-BINDING NUCLEAR PROTEIN"/>
    <property type="match status" value="1"/>
</dbReference>
<dbReference type="InterPro" id="IPR001179">
    <property type="entry name" value="PPIase_FKBP_dom"/>
</dbReference>
<dbReference type="GO" id="GO:0003755">
    <property type="term" value="F:peptidyl-prolyl cis-trans isomerase activity"/>
    <property type="evidence" value="ECO:0007669"/>
    <property type="project" value="UniProtKB-UniRule"/>
</dbReference>
<dbReference type="PANTHER" id="PTHR43811">
    <property type="entry name" value="FKBP-TYPE PEPTIDYL-PROLYL CIS-TRANS ISOMERASE FKPA"/>
    <property type="match status" value="1"/>
</dbReference>
<organism evidence="10 11">
    <name type="scientific">Malonomonas rubra DSM 5091</name>
    <dbReference type="NCBI Taxonomy" id="1122189"/>
    <lineage>
        <taxon>Bacteria</taxon>
        <taxon>Pseudomonadati</taxon>
        <taxon>Thermodesulfobacteriota</taxon>
        <taxon>Desulfuromonadia</taxon>
        <taxon>Desulfuromonadales</taxon>
        <taxon>Geopsychrobacteraceae</taxon>
        <taxon>Malonomonas</taxon>
    </lineage>
</organism>
<keyword evidence="5 6" id="KW-0413">Isomerase</keyword>
<dbReference type="GO" id="GO:0016020">
    <property type="term" value="C:membrane"/>
    <property type="evidence" value="ECO:0007669"/>
    <property type="project" value="InterPro"/>
</dbReference>
<dbReference type="GO" id="GO:0006457">
    <property type="term" value="P:protein folding"/>
    <property type="evidence" value="ECO:0007669"/>
    <property type="project" value="InterPro"/>
</dbReference>
<keyword evidence="4 6" id="KW-0697">Rotamase</keyword>
<dbReference type="InterPro" id="IPR046357">
    <property type="entry name" value="PPIase_dom_sf"/>
</dbReference>
<evidence type="ECO:0000256" key="5">
    <source>
        <dbReference type="ARBA" id="ARBA00023235"/>
    </source>
</evidence>
<dbReference type="STRING" id="1122189.SAMN02745165_00237"/>
<accession>A0A1M6BMM8</accession>